<keyword evidence="2" id="KW-0813">Transport</keyword>
<dbReference type="Gene3D" id="1.20.1250.20">
    <property type="entry name" value="MFS general substrate transporter like domains"/>
    <property type="match status" value="2"/>
</dbReference>
<evidence type="ECO:0000256" key="7">
    <source>
        <dbReference type="ARBA" id="ARBA00023136"/>
    </source>
</evidence>
<feature type="transmembrane region" description="Helical" evidence="8">
    <location>
        <begin position="290"/>
        <end position="312"/>
    </location>
</feature>
<evidence type="ECO:0000313" key="10">
    <source>
        <dbReference type="EMBL" id="TWI59253.1"/>
    </source>
</evidence>
<name>A0A562QRF3_9BACI</name>
<dbReference type="EMBL" id="VLKZ01000002">
    <property type="protein sequence ID" value="TWI59253.1"/>
    <property type="molecule type" value="Genomic_DNA"/>
</dbReference>
<evidence type="ECO:0000256" key="8">
    <source>
        <dbReference type="SAM" id="Phobius"/>
    </source>
</evidence>
<dbReference type="OrthoDB" id="1650886at2"/>
<dbReference type="PANTHER" id="PTHR23522:SF10">
    <property type="entry name" value="3-PHENYLPROPIONIC ACID TRANSPORTER-RELATED"/>
    <property type="match status" value="1"/>
</dbReference>
<proteinExistence type="predicted"/>
<dbReference type="GO" id="GO:0005886">
    <property type="term" value="C:plasma membrane"/>
    <property type="evidence" value="ECO:0007669"/>
    <property type="project" value="UniProtKB-SubCell"/>
</dbReference>
<comment type="caution">
    <text evidence="10">The sequence shown here is derived from an EMBL/GenBank/DDBJ whole genome shotgun (WGS) entry which is preliminary data.</text>
</comment>
<feature type="transmembrane region" description="Helical" evidence="8">
    <location>
        <begin position="192"/>
        <end position="214"/>
    </location>
</feature>
<feature type="domain" description="Major facilitator superfamily associated" evidence="9">
    <location>
        <begin position="8"/>
        <end position="357"/>
    </location>
</feature>
<evidence type="ECO:0000256" key="5">
    <source>
        <dbReference type="ARBA" id="ARBA00022692"/>
    </source>
</evidence>
<protein>
    <recommendedName>
        <fullName evidence="9">Major facilitator superfamily associated domain-containing protein</fullName>
    </recommendedName>
</protein>
<feature type="transmembrane region" description="Helical" evidence="8">
    <location>
        <begin position="41"/>
        <end position="60"/>
    </location>
</feature>
<evidence type="ECO:0000256" key="4">
    <source>
        <dbReference type="ARBA" id="ARBA00022519"/>
    </source>
</evidence>
<dbReference type="Proteomes" id="UP000315711">
    <property type="component" value="Unassembled WGS sequence"/>
</dbReference>
<keyword evidence="5 8" id="KW-0812">Transmembrane</keyword>
<dbReference type="PIRSF" id="PIRSF004925">
    <property type="entry name" value="HcaT"/>
    <property type="match status" value="1"/>
</dbReference>
<evidence type="ECO:0000259" key="9">
    <source>
        <dbReference type="Pfam" id="PF12832"/>
    </source>
</evidence>
<dbReference type="InterPro" id="IPR026032">
    <property type="entry name" value="HcaT-like"/>
</dbReference>
<dbReference type="SUPFAM" id="SSF103473">
    <property type="entry name" value="MFS general substrate transporter"/>
    <property type="match status" value="1"/>
</dbReference>
<evidence type="ECO:0000313" key="11">
    <source>
        <dbReference type="Proteomes" id="UP000315711"/>
    </source>
</evidence>
<dbReference type="InterPro" id="IPR036259">
    <property type="entry name" value="MFS_trans_sf"/>
</dbReference>
<feature type="transmembrane region" description="Helical" evidence="8">
    <location>
        <begin position="135"/>
        <end position="154"/>
    </location>
</feature>
<keyword evidence="4" id="KW-0997">Cell inner membrane</keyword>
<reference evidence="10 11" key="1">
    <citation type="journal article" date="2015" name="Stand. Genomic Sci.">
        <title>Genomic Encyclopedia of Bacterial and Archaeal Type Strains, Phase III: the genomes of soil and plant-associated and newly described type strains.</title>
        <authorList>
            <person name="Whitman W.B."/>
            <person name="Woyke T."/>
            <person name="Klenk H.P."/>
            <person name="Zhou Y."/>
            <person name="Lilburn T.G."/>
            <person name="Beck B.J."/>
            <person name="De Vos P."/>
            <person name="Vandamme P."/>
            <person name="Eisen J.A."/>
            <person name="Garrity G."/>
            <person name="Hugenholtz P."/>
            <person name="Kyrpides N.C."/>
        </authorList>
    </citation>
    <scope>NUCLEOTIDE SEQUENCE [LARGE SCALE GENOMIC DNA]</scope>
    <source>
        <strain evidence="10 11">CGMCC 1.10116</strain>
    </source>
</reference>
<keyword evidence="6 8" id="KW-1133">Transmembrane helix</keyword>
<keyword evidence="11" id="KW-1185">Reference proteome</keyword>
<sequence length="386" mass="43044">MDNRSLHSLMVYLFFAYSTMTIIASYLPVFYQSQGLTGAQVGMLMAIGPFATILAQPLWGYWSDKYKSIRRMLLIALVGFIISVTVFLFVNAFAGYFIMMFILFIFLSPITALGDSLSQKTAIKYRISFGRIRMWGSIGFAVTSLITGYILTWIGVENIMLPVLFMAVIALLVAFAIHDVPGVNKPVTVLSALRLGANPNLILFLICVTLISVTHRANDTYLGIYIVELGGPEAMIGWAWFIGVTAEALVFATSYRWFKNWSPLTFVMIAALIYAGRWFLMGLLTNPWFILPLQLTHGLSFGLFYIASFHYVSKLVPEHLQATGHVLFITTFFGLSGIIGSLFGGYMIETAHLSTFYVVLGICALVGAVSLMIYKRFVHLNSEMFL</sequence>
<dbReference type="GO" id="GO:0030395">
    <property type="term" value="F:lactose binding"/>
    <property type="evidence" value="ECO:0007669"/>
    <property type="project" value="TreeGrafter"/>
</dbReference>
<feature type="transmembrane region" description="Helical" evidence="8">
    <location>
        <begin position="9"/>
        <end position="29"/>
    </location>
</feature>
<evidence type="ECO:0000256" key="1">
    <source>
        <dbReference type="ARBA" id="ARBA00004429"/>
    </source>
</evidence>
<feature type="transmembrane region" description="Helical" evidence="8">
    <location>
        <begin position="324"/>
        <end position="348"/>
    </location>
</feature>
<feature type="transmembrane region" description="Helical" evidence="8">
    <location>
        <begin position="96"/>
        <end position="114"/>
    </location>
</feature>
<dbReference type="NCBIfam" id="NF037955">
    <property type="entry name" value="mfs"/>
    <property type="match status" value="1"/>
</dbReference>
<organism evidence="10 11">
    <name type="scientific">Halalkalibacter nanhaiisediminis</name>
    <dbReference type="NCBI Taxonomy" id="688079"/>
    <lineage>
        <taxon>Bacteria</taxon>
        <taxon>Bacillati</taxon>
        <taxon>Bacillota</taxon>
        <taxon>Bacilli</taxon>
        <taxon>Bacillales</taxon>
        <taxon>Bacillaceae</taxon>
        <taxon>Halalkalibacter</taxon>
    </lineage>
</organism>
<evidence type="ECO:0000256" key="2">
    <source>
        <dbReference type="ARBA" id="ARBA00022448"/>
    </source>
</evidence>
<keyword evidence="7 8" id="KW-0472">Membrane</keyword>
<comment type="subcellular location">
    <subcellularLocation>
        <location evidence="1">Cell inner membrane</location>
        <topology evidence="1">Multi-pass membrane protein</topology>
    </subcellularLocation>
</comment>
<dbReference type="InterPro" id="IPR024989">
    <property type="entry name" value="MFS_assoc_dom"/>
</dbReference>
<dbReference type="AlphaFoldDB" id="A0A562QRF3"/>
<dbReference type="RefSeq" id="WP_144449325.1">
    <property type="nucleotide sequence ID" value="NZ_VLKZ01000002.1"/>
</dbReference>
<feature type="transmembrane region" description="Helical" evidence="8">
    <location>
        <begin position="160"/>
        <end position="180"/>
    </location>
</feature>
<keyword evidence="3" id="KW-1003">Cell membrane</keyword>
<evidence type="ECO:0000256" key="6">
    <source>
        <dbReference type="ARBA" id="ARBA00022989"/>
    </source>
</evidence>
<feature type="transmembrane region" description="Helical" evidence="8">
    <location>
        <begin position="264"/>
        <end position="284"/>
    </location>
</feature>
<evidence type="ECO:0000256" key="3">
    <source>
        <dbReference type="ARBA" id="ARBA00022475"/>
    </source>
</evidence>
<gene>
    <name evidence="10" type="ORF">IQ10_00968</name>
</gene>
<feature type="transmembrane region" description="Helical" evidence="8">
    <location>
        <begin position="72"/>
        <end position="90"/>
    </location>
</feature>
<dbReference type="GO" id="GO:0015528">
    <property type="term" value="F:lactose:proton symporter activity"/>
    <property type="evidence" value="ECO:0007669"/>
    <property type="project" value="TreeGrafter"/>
</dbReference>
<dbReference type="Pfam" id="PF12832">
    <property type="entry name" value="MFS_1_like"/>
    <property type="match status" value="1"/>
</dbReference>
<feature type="transmembrane region" description="Helical" evidence="8">
    <location>
        <begin position="354"/>
        <end position="374"/>
    </location>
</feature>
<dbReference type="PANTHER" id="PTHR23522">
    <property type="entry name" value="BLL5896 PROTEIN"/>
    <property type="match status" value="1"/>
</dbReference>
<accession>A0A562QRF3</accession>